<dbReference type="KEGG" id="mphy:MCBMB27_05213"/>
<dbReference type="RefSeq" id="WP_053608960.1">
    <property type="nucleotide sequence ID" value="NZ_CP015367.1"/>
</dbReference>
<name>A0AAE8HU14_9HYPH</name>
<reference evidence="2 4" key="1">
    <citation type="submission" date="2016-04" db="EMBL/GenBank/DDBJ databases">
        <title>Complete genome sequencing and analysis of CBMB27, Methylobacterium phyllosphaerae isolated from leaf tissues of rice (Oryza sativa L.).</title>
        <authorList>
            <person name="Lee Y."/>
            <person name="Hwangbo K."/>
            <person name="Chung H."/>
            <person name="Yoo J."/>
            <person name="Kim K.Y."/>
            <person name="Sa T.M."/>
            <person name="Um Y."/>
            <person name="Madhaiyan M."/>
        </authorList>
    </citation>
    <scope>NUCLEOTIDE SEQUENCE [LARGE SCALE GENOMIC DNA]</scope>
    <source>
        <strain evidence="2 4">CBMB27</strain>
    </source>
</reference>
<dbReference type="GO" id="GO:0035438">
    <property type="term" value="F:cyclic-di-GMP binding"/>
    <property type="evidence" value="ECO:0007669"/>
    <property type="project" value="InterPro"/>
</dbReference>
<sequence length="83" mass="9296">MIKERSARRVSVNLHGRIAVAGHPTIPCVVHDMSRWGVRLRLVGTERVPAEFQLTIDATEKVIGCETVWKNDDEIGALTDLME</sequence>
<evidence type="ECO:0000313" key="2">
    <source>
        <dbReference type="EMBL" id="APT34504.1"/>
    </source>
</evidence>
<organism evidence="3 5">
    <name type="scientific">Methylobacterium phyllosphaerae</name>
    <dbReference type="NCBI Taxonomy" id="418223"/>
    <lineage>
        <taxon>Bacteria</taxon>
        <taxon>Pseudomonadati</taxon>
        <taxon>Pseudomonadota</taxon>
        <taxon>Alphaproteobacteria</taxon>
        <taxon>Hyphomicrobiales</taxon>
        <taxon>Methylobacteriaceae</taxon>
        <taxon>Methylobacterium</taxon>
    </lineage>
</organism>
<dbReference type="EMBL" id="CP015367">
    <property type="protein sequence ID" value="APT34504.1"/>
    <property type="molecule type" value="Genomic_DNA"/>
</dbReference>
<evidence type="ECO:0000259" key="1">
    <source>
        <dbReference type="Pfam" id="PF07238"/>
    </source>
</evidence>
<dbReference type="GeneID" id="96605235"/>
<evidence type="ECO:0000313" key="5">
    <source>
        <dbReference type="Proteomes" id="UP000199140"/>
    </source>
</evidence>
<reference evidence="3 5" key="2">
    <citation type="submission" date="2016-10" db="EMBL/GenBank/DDBJ databases">
        <authorList>
            <person name="Varghese N."/>
            <person name="Submissions S."/>
        </authorList>
    </citation>
    <scope>NUCLEOTIDE SEQUENCE [LARGE SCALE GENOMIC DNA]</scope>
    <source>
        <strain evidence="3 5">CBMB27</strain>
    </source>
</reference>
<dbReference type="Pfam" id="PF07238">
    <property type="entry name" value="PilZ"/>
    <property type="match status" value="1"/>
</dbReference>
<proteinExistence type="predicted"/>
<dbReference type="SUPFAM" id="SSF141371">
    <property type="entry name" value="PilZ domain-like"/>
    <property type="match status" value="1"/>
</dbReference>
<dbReference type="Gene3D" id="2.40.10.220">
    <property type="entry name" value="predicted glycosyltransferase like domains"/>
    <property type="match status" value="1"/>
</dbReference>
<keyword evidence="4" id="KW-1185">Reference proteome</keyword>
<evidence type="ECO:0000313" key="4">
    <source>
        <dbReference type="Proteomes" id="UP000185487"/>
    </source>
</evidence>
<protein>
    <recommendedName>
        <fullName evidence="1">PilZ domain-containing protein</fullName>
    </recommendedName>
</protein>
<dbReference type="EMBL" id="FOPK01000016">
    <property type="protein sequence ID" value="SFH20400.1"/>
    <property type="molecule type" value="Genomic_DNA"/>
</dbReference>
<dbReference type="Proteomes" id="UP000185487">
    <property type="component" value="Chromosome"/>
</dbReference>
<dbReference type="AlphaFoldDB" id="A0AAE8HU14"/>
<dbReference type="InterPro" id="IPR009875">
    <property type="entry name" value="PilZ_domain"/>
</dbReference>
<evidence type="ECO:0000313" key="3">
    <source>
        <dbReference type="EMBL" id="SFH20400.1"/>
    </source>
</evidence>
<gene>
    <name evidence="2" type="ORF">MCBMB27_05213</name>
    <name evidence="3" type="ORF">SAMN05192567_11685</name>
</gene>
<feature type="domain" description="PilZ" evidence="1">
    <location>
        <begin position="5"/>
        <end position="76"/>
    </location>
</feature>
<accession>A0AAE8HU14</accession>
<dbReference type="Proteomes" id="UP000199140">
    <property type="component" value="Unassembled WGS sequence"/>
</dbReference>